<proteinExistence type="predicted"/>
<dbReference type="Pfam" id="PF01944">
    <property type="entry name" value="SpoIIM"/>
    <property type="match status" value="1"/>
</dbReference>
<evidence type="ECO:0000256" key="1">
    <source>
        <dbReference type="SAM" id="Phobius"/>
    </source>
</evidence>
<dbReference type="InterPro" id="IPR002798">
    <property type="entry name" value="SpoIIM-like"/>
</dbReference>
<accession>A0A4E0PWW2</accession>
<gene>
    <name evidence="2" type="ORF">CUN85_11875</name>
</gene>
<dbReference type="Proteomes" id="UP000297295">
    <property type="component" value="Unassembled WGS sequence"/>
</dbReference>
<keyword evidence="1" id="KW-0472">Membrane</keyword>
<keyword evidence="3" id="KW-1185">Reference proteome</keyword>
<organism evidence="2 3">
    <name type="scientific">Methanolobus halotolerans</name>
    <dbReference type="NCBI Taxonomy" id="2052935"/>
    <lineage>
        <taxon>Archaea</taxon>
        <taxon>Methanobacteriati</taxon>
        <taxon>Methanobacteriota</taxon>
        <taxon>Stenosarchaea group</taxon>
        <taxon>Methanomicrobia</taxon>
        <taxon>Methanosarcinales</taxon>
        <taxon>Methanosarcinaceae</taxon>
        <taxon>Methanolobus</taxon>
    </lineage>
</organism>
<comment type="caution">
    <text evidence="2">The sequence shown here is derived from an EMBL/GenBank/DDBJ whole genome shotgun (WGS) entry which is preliminary data.</text>
</comment>
<dbReference type="OrthoDB" id="86288at2157"/>
<dbReference type="AlphaFoldDB" id="A0A4E0PWW2"/>
<keyword evidence="1" id="KW-1133">Transmembrane helix</keyword>
<dbReference type="EMBL" id="PGGK01000018">
    <property type="protein sequence ID" value="TGC07239.1"/>
    <property type="molecule type" value="Genomic_DNA"/>
</dbReference>
<dbReference type="RefSeq" id="WP_135390517.1">
    <property type="nucleotide sequence ID" value="NZ_PGGK01000018.1"/>
</dbReference>
<feature type="transmembrane region" description="Helical" evidence="1">
    <location>
        <begin position="293"/>
        <end position="311"/>
    </location>
</feature>
<keyword evidence="1" id="KW-0812">Transmembrane</keyword>
<evidence type="ECO:0000313" key="2">
    <source>
        <dbReference type="EMBL" id="TGC07239.1"/>
    </source>
</evidence>
<feature type="transmembrane region" description="Helical" evidence="1">
    <location>
        <begin position="176"/>
        <end position="201"/>
    </location>
</feature>
<sequence length="336" mass="37932">MLKPDPKFQIHRKDIIWSLKTFTTSLLIALIFSMALYSFMLAVSEPAPVSDAITSTASAATAKVVITAEYISPVWAIFMFNTLAVFIASVGTGLFLLIHPLLVRDIELRTTNRIYSYTSIGFEKMLMPLNSFLQKVVSSRDQDFSSMERTVHERRDTIWQYCGYGKDDYRMFAYMLPYTVPIMILAVNGLLMGILLAFFIFNGAMTGFQLFGEKGIAVGSLYNVIYFFISIVPHGIIEIPAILIAASAGRRFACINSHEIIDRELFLGDTIESLKSDVSTVMASVKEYLNSRYLWKTFAVMMLMLLVAAYIETYVTLEIVNRVMHFIDAGINAYFI</sequence>
<feature type="transmembrane region" description="Helical" evidence="1">
    <location>
        <begin position="221"/>
        <end position="246"/>
    </location>
</feature>
<evidence type="ECO:0008006" key="4">
    <source>
        <dbReference type="Google" id="ProtNLM"/>
    </source>
</evidence>
<reference evidence="2 3" key="1">
    <citation type="submission" date="2017-11" db="EMBL/GenBank/DDBJ databases">
        <title>Isolation and Characterization of Methanogenic Archaea from Saline Meromictic Lake at Siberia.</title>
        <authorList>
            <person name="Shen Y."/>
            <person name="Huang H.-H."/>
            <person name="Lai M.-C."/>
            <person name="Chen S.-C."/>
        </authorList>
    </citation>
    <scope>NUCLEOTIDE SEQUENCE [LARGE SCALE GENOMIC DNA]</scope>
    <source>
        <strain evidence="2 3">SY-01</strain>
    </source>
</reference>
<protein>
    <recommendedName>
        <fullName evidence="4">Stage II sporulation protein M</fullName>
    </recommendedName>
</protein>
<evidence type="ECO:0000313" key="3">
    <source>
        <dbReference type="Proteomes" id="UP000297295"/>
    </source>
</evidence>
<feature type="transmembrane region" description="Helical" evidence="1">
    <location>
        <begin position="21"/>
        <end position="40"/>
    </location>
</feature>
<name>A0A4E0PWW2_9EURY</name>
<feature type="transmembrane region" description="Helical" evidence="1">
    <location>
        <begin position="74"/>
        <end position="103"/>
    </location>
</feature>